<organism evidence="10 11">
    <name type="scientific">Natronoflexus pectinivorans</name>
    <dbReference type="NCBI Taxonomy" id="682526"/>
    <lineage>
        <taxon>Bacteria</taxon>
        <taxon>Pseudomonadati</taxon>
        <taxon>Bacteroidota</taxon>
        <taxon>Bacteroidia</taxon>
        <taxon>Marinilabiliales</taxon>
        <taxon>Marinilabiliaceae</taxon>
        <taxon>Natronoflexus</taxon>
    </lineage>
</organism>
<dbReference type="InterPro" id="IPR047272">
    <property type="entry name" value="S49_SppA_C"/>
</dbReference>
<evidence type="ECO:0000256" key="6">
    <source>
        <dbReference type="ARBA" id="ARBA00023136"/>
    </source>
</evidence>
<dbReference type="NCBIfam" id="TIGR00706">
    <property type="entry name" value="SppA_dom"/>
    <property type="match status" value="1"/>
</dbReference>
<comment type="subcellular location">
    <subcellularLocation>
        <location evidence="1">Membrane</location>
    </subcellularLocation>
</comment>
<sequence length="586" mass="64911">MNKFFKYFLAVVLGSMVSAFFFILGIVMFITILASTASKDVTVKDDSILVLDLNGPVVERTTSDPFDMMLSQLSGQKSPKGLNQILASIKKAKEDDRIRGIYMEAGMISTGYASIEEIRNALIDFRESGKFVHSYAPIYSQRAYYLASAADRVYLNPTGMLEFKGLSSAYTFFKGTLEKLGVEMQVFKHGEFKSAVEPFILESMSDEARLQTETYLNSMWEHITTKIAESRNLDVESVIATAELFPTFREDTLLISSGLIDGFRYKDEVLSELKKLTGIEEEKDLNAIGVMKYADVYLPGKRKGLEKNKIAVVYAIGEIDGTSGGINSEKLSRTIRQARRDSTIKAIVLRINSPGGSGLGSEIIWREVKLAQEVKPVVVSMGDLAASGGYYIACAADTIIAHPTTLTGSIGVFGLIPNTQELLRKMGITTDRVKTNTFADMPSLDRPFTREEKELMQGYIERFYYVFLQRCADGRDTTTDAINIVGEGRVWSGENALGIDLVDKLGGVSDAVAVAARMADIETYRVVELPEVLSPIEQIMKGLGGDARARVGKFFFGEEYQIFQTIQDLKTAYPVQARIPYEISVN</sequence>
<dbReference type="Gene3D" id="6.20.330.10">
    <property type="match status" value="1"/>
</dbReference>
<feature type="domain" description="Peptidase S49" evidence="9">
    <location>
        <begin position="371"/>
        <end position="521"/>
    </location>
</feature>
<reference evidence="10 11" key="1">
    <citation type="submission" date="2019-03" db="EMBL/GenBank/DDBJ databases">
        <title>Genomic Encyclopedia of Type Strains, Phase IV (KMG-IV): sequencing the most valuable type-strain genomes for metagenomic binning, comparative biology and taxonomic classification.</title>
        <authorList>
            <person name="Goeker M."/>
        </authorList>
    </citation>
    <scope>NUCLEOTIDE SEQUENCE [LARGE SCALE GENOMIC DNA]</scope>
    <source>
        <strain evidence="10 11">DSM 24179</strain>
    </source>
</reference>
<keyword evidence="8" id="KW-0812">Transmembrane</keyword>
<evidence type="ECO:0000313" key="11">
    <source>
        <dbReference type="Proteomes" id="UP000295221"/>
    </source>
</evidence>
<dbReference type="Gene3D" id="3.90.226.10">
    <property type="entry name" value="2-enoyl-CoA Hydratase, Chain A, domain 1"/>
    <property type="match status" value="2"/>
</dbReference>
<gene>
    <name evidence="10" type="ORF">EV194_10584</name>
</gene>
<dbReference type="CDD" id="cd07018">
    <property type="entry name" value="S49_SppA_67K_type"/>
    <property type="match status" value="1"/>
</dbReference>
<dbReference type="PANTHER" id="PTHR33209:SF1">
    <property type="entry name" value="PEPTIDASE S49 DOMAIN-CONTAINING PROTEIN"/>
    <property type="match status" value="1"/>
</dbReference>
<dbReference type="Proteomes" id="UP000295221">
    <property type="component" value="Unassembled WGS sequence"/>
</dbReference>
<dbReference type="GO" id="GO:0016020">
    <property type="term" value="C:membrane"/>
    <property type="evidence" value="ECO:0007669"/>
    <property type="project" value="UniProtKB-SubCell"/>
</dbReference>
<dbReference type="GO" id="GO:0008236">
    <property type="term" value="F:serine-type peptidase activity"/>
    <property type="evidence" value="ECO:0007669"/>
    <property type="project" value="UniProtKB-KW"/>
</dbReference>
<dbReference type="CDD" id="cd07023">
    <property type="entry name" value="S49_Sppa_N_C"/>
    <property type="match status" value="1"/>
</dbReference>
<dbReference type="PIRSF" id="PIRSF001217">
    <property type="entry name" value="Protease_4_SppA"/>
    <property type="match status" value="1"/>
</dbReference>
<evidence type="ECO:0000256" key="1">
    <source>
        <dbReference type="ARBA" id="ARBA00004370"/>
    </source>
</evidence>
<evidence type="ECO:0000256" key="5">
    <source>
        <dbReference type="ARBA" id="ARBA00022825"/>
    </source>
</evidence>
<dbReference type="NCBIfam" id="TIGR00705">
    <property type="entry name" value="SppA_67K"/>
    <property type="match status" value="1"/>
</dbReference>
<proteinExistence type="inferred from homology"/>
<comment type="similarity">
    <text evidence="2">Belongs to the peptidase S49 family.</text>
</comment>
<feature type="active site" description="Nucleophile" evidence="7">
    <location>
        <position position="387"/>
    </location>
</feature>
<dbReference type="InterPro" id="IPR047217">
    <property type="entry name" value="S49_SppA_67K_type_N"/>
</dbReference>
<evidence type="ECO:0000256" key="3">
    <source>
        <dbReference type="ARBA" id="ARBA00022670"/>
    </source>
</evidence>
<keyword evidence="11" id="KW-1185">Reference proteome</keyword>
<dbReference type="AlphaFoldDB" id="A0A4R2GIZ5"/>
<dbReference type="EMBL" id="SLWK01000005">
    <property type="protein sequence ID" value="TCO08282.1"/>
    <property type="molecule type" value="Genomic_DNA"/>
</dbReference>
<dbReference type="PANTHER" id="PTHR33209">
    <property type="entry name" value="PROTEASE 4"/>
    <property type="match status" value="1"/>
</dbReference>
<feature type="domain" description="Peptidase S49" evidence="9">
    <location>
        <begin position="125"/>
        <end position="279"/>
    </location>
</feature>
<evidence type="ECO:0000313" key="10">
    <source>
        <dbReference type="EMBL" id="TCO08282.1"/>
    </source>
</evidence>
<dbReference type="GO" id="GO:0006465">
    <property type="term" value="P:signal peptide processing"/>
    <property type="evidence" value="ECO:0007669"/>
    <property type="project" value="InterPro"/>
</dbReference>
<evidence type="ECO:0000256" key="2">
    <source>
        <dbReference type="ARBA" id="ARBA00008683"/>
    </source>
</evidence>
<dbReference type="InterPro" id="IPR002142">
    <property type="entry name" value="Peptidase_S49"/>
</dbReference>
<accession>A0A4R2GIZ5</accession>
<dbReference type="InterPro" id="IPR004634">
    <property type="entry name" value="Pept_S49_pIV"/>
</dbReference>
<protein>
    <submittedName>
        <fullName evidence="10">Protease-4</fullName>
    </submittedName>
</protein>
<comment type="caution">
    <text evidence="10">The sequence shown here is derived from an EMBL/GenBank/DDBJ whole genome shotgun (WGS) entry which is preliminary data.</text>
</comment>
<dbReference type="RefSeq" id="WP_132433586.1">
    <property type="nucleotide sequence ID" value="NZ_SLWK01000005.1"/>
</dbReference>
<evidence type="ECO:0000256" key="7">
    <source>
        <dbReference type="PIRSR" id="PIRSR001217-1"/>
    </source>
</evidence>
<dbReference type="SUPFAM" id="SSF52096">
    <property type="entry name" value="ClpP/crotonase"/>
    <property type="match status" value="2"/>
</dbReference>
<keyword evidence="5" id="KW-0720">Serine protease</keyword>
<dbReference type="InterPro" id="IPR029045">
    <property type="entry name" value="ClpP/crotonase-like_dom_sf"/>
</dbReference>
<keyword evidence="8" id="KW-1133">Transmembrane helix</keyword>
<feature type="transmembrane region" description="Helical" evidence="8">
    <location>
        <begin position="7"/>
        <end position="34"/>
    </location>
</feature>
<dbReference type="OrthoDB" id="9764363at2"/>
<keyword evidence="4" id="KW-0378">Hydrolase</keyword>
<dbReference type="InterPro" id="IPR004635">
    <property type="entry name" value="Pept_S49_SppA"/>
</dbReference>
<feature type="active site" description="Proton donor/acceptor" evidence="7">
    <location>
        <position position="193"/>
    </location>
</feature>
<evidence type="ECO:0000256" key="4">
    <source>
        <dbReference type="ARBA" id="ARBA00022801"/>
    </source>
</evidence>
<dbReference type="Pfam" id="PF01343">
    <property type="entry name" value="Peptidase_S49"/>
    <property type="match status" value="2"/>
</dbReference>
<name>A0A4R2GIZ5_9BACT</name>
<evidence type="ECO:0000256" key="8">
    <source>
        <dbReference type="SAM" id="Phobius"/>
    </source>
</evidence>
<evidence type="ECO:0000259" key="9">
    <source>
        <dbReference type="Pfam" id="PF01343"/>
    </source>
</evidence>
<keyword evidence="3 10" id="KW-0645">Protease</keyword>
<keyword evidence="6 8" id="KW-0472">Membrane</keyword>